<dbReference type="AlphaFoldDB" id="K2Q6W1"/>
<accession>K2Q6W1</accession>
<comment type="caution">
    <text evidence="1">The sequence shown here is derived from an EMBL/GenBank/DDBJ whole genome shotgun (WGS) entry which is preliminary data.</text>
</comment>
<dbReference type="Proteomes" id="UP000007123">
    <property type="component" value="Unassembled WGS sequence"/>
</dbReference>
<keyword evidence="2" id="KW-1185">Reference proteome</keyword>
<dbReference type="OrthoDB" id="7059994at2"/>
<sequence>MVIPAFSKNGEWRKDPKRHRPLGFSWRLGEQVFMALVHLLGIEPMETVFEMEVLEAILADAIMSAHLHEGRRVSYSRSRDHWVKRSRYTGRGFSRDIIVKVVDLLVRHGVLIAHDRRPVGSLGVQSSYLPNPMLAAFEMPPLSKRRGESIILKNAEGELIGYKDTADTRNKRYVLERINDVLERTKFSIAGDEELSDGRWRNIDGELLSTKQVALKRVFNGGWTLGGRFYGTFWQTMSGDARRNILIDGKATIEVDYDCLHARMIYVRAKKKLVGDPYIIEGFERKIAKRAFFVIINADGYLSAKGAVADLLEEKGLPRKLAGKLIDAMKKRHRAVEEYFHSGLGLELQNLDANMAEYVMRVMTIQKGVPCLPIHDSFIVPKDQVNNLVRTMKAAYERFVGRVSAGVCQIKSDAKSAASTSIKSDTYFSEVLHLPSSFSASLSDGKYRTPELDASILQNPEASALDLQPMPEVDVVELTAPKSPEVRVEALKGTAAVQPIRRAMPEFLRKAEEERLRVYAEQREEKHKRAEMRLRRHRTGSMPLDGSAFIQTGQTHLARRETAITEAAR</sequence>
<dbReference type="PATRIC" id="fig|1156935.5.peg.2304"/>
<gene>
    <name evidence="1" type="ORF">QWE_11416</name>
</gene>
<name>K2Q6W1_9HYPH</name>
<protein>
    <recommendedName>
        <fullName evidence="3">DNA-directed RNA polymerase</fullName>
    </recommendedName>
</protein>
<evidence type="ECO:0008006" key="3">
    <source>
        <dbReference type="Google" id="ProtNLM"/>
    </source>
</evidence>
<evidence type="ECO:0000313" key="2">
    <source>
        <dbReference type="Proteomes" id="UP000007123"/>
    </source>
</evidence>
<dbReference type="EMBL" id="ALJF01000009">
    <property type="protein sequence ID" value="EKF59404.1"/>
    <property type="molecule type" value="Genomic_DNA"/>
</dbReference>
<reference evidence="1 2" key="1">
    <citation type="journal article" date="2012" name="J. Bacteriol.">
        <title>Draft Genome Sequence of Agrobacterium albertimagni Strain AOL15.</title>
        <authorList>
            <person name="Trimble W.L."/>
            <person name="Phung le T."/>
            <person name="Meyer F."/>
            <person name="Gilbert J.A."/>
            <person name="Silver S."/>
        </authorList>
    </citation>
    <scope>NUCLEOTIDE SEQUENCE [LARGE SCALE GENOMIC DNA]</scope>
    <source>
        <strain evidence="1 2">AOL15</strain>
    </source>
</reference>
<dbReference type="eggNOG" id="ENOG50335X0">
    <property type="taxonomic scope" value="Bacteria"/>
</dbReference>
<organism evidence="1 2">
    <name type="scientific">Agrobacterium albertimagni AOL15</name>
    <dbReference type="NCBI Taxonomy" id="1156935"/>
    <lineage>
        <taxon>Bacteria</taxon>
        <taxon>Pseudomonadati</taxon>
        <taxon>Pseudomonadota</taxon>
        <taxon>Alphaproteobacteria</taxon>
        <taxon>Hyphomicrobiales</taxon>
        <taxon>Rhizobiaceae</taxon>
        <taxon>Rhizobium/Agrobacterium group</taxon>
        <taxon>Agrobacterium</taxon>
    </lineage>
</organism>
<dbReference type="RefSeq" id="WP_006726273.1">
    <property type="nucleotide sequence ID" value="NZ_ALJF01000009.1"/>
</dbReference>
<proteinExistence type="predicted"/>
<evidence type="ECO:0000313" key="1">
    <source>
        <dbReference type="EMBL" id="EKF59404.1"/>
    </source>
</evidence>